<dbReference type="Gene3D" id="3.30.70.330">
    <property type="match status" value="1"/>
</dbReference>
<evidence type="ECO:0000256" key="3">
    <source>
        <dbReference type="SAM" id="MobiDB-lite"/>
    </source>
</evidence>
<feature type="region of interest" description="Disordered" evidence="3">
    <location>
        <begin position="173"/>
        <end position="235"/>
    </location>
</feature>
<dbReference type="Proteomes" id="UP000663838">
    <property type="component" value="Unassembled WGS sequence"/>
</dbReference>
<name>A0A820VVK8_9BILA</name>
<feature type="region of interest" description="Disordered" evidence="3">
    <location>
        <begin position="18"/>
        <end position="65"/>
    </location>
</feature>
<dbReference type="Pfam" id="PF00076">
    <property type="entry name" value="RRM_1"/>
    <property type="match status" value="1"/>
</dbReference>
<evidence type="ECO:0000256" key="1">
    <source>
        <dbReference type="ARBA" id="ARBA00022884"/>
    </source>
</evidence>
<dbReference type="PANTHER" id="PTHR19965:SF82">
    <property type="entry name" value="THO COMPLEX SUBUNIT 4"/>
    <property type="match status" value="1"/>
</dbReference>
<protein>
    <recommendedName>
        <fullName evidence="4">RRM domain-containing protein</fullName>
    </recommendedName>
</protein>
<accession>A0A820VVK8</accession>
<dbReference type="GO" id="GO:0003729">
    <property type="term" value="F:mRNA binding"/>
    <property type="evidence" value="ECO:0007669"/>
    <property type="project" value="TreeGrafter"/>
</dbReference>
<dbReference type="InterPro" id="IPR025715">
    <property type="entry name" value="FoP_C"/>
</dbReference>
<evidence type="ECO:0000259" key="4">
    <source>
        <dbReference type="PROSITE" id="PS50102"/>
    </source>
</evidence>
<feature type="compositionally biased region" description="Polar residues" evidence="3">
    <location>
        <begin position="179"/>
        <end position="195"/>
    </location>
</feature>
<dbReference type="SMART" id="SM01218">
    <property type="entry name" value="FoP_duplication"/>
    <property type="match status" value="1"/>
</dbReference>
<dbReference type="PANTHER" id="PTHR19965">
    <property type="entry name" value="RNA AND EXPORT FACTOR BINDING PROTEIN"/>
    <property type="match status" value="1"/>
</dbReference>
<reference evidence="6" key="1">
    <citation type="submission" date="2021-02" db="EMBL/GenBank/DDBJ databases">
        <authorList>
            <person name="Nowell W R."/>
        </authorList>
    </citation>
    <scope>NUCLEOTIDE SEQUENCE</scope>
</reference>
<dbReference type="EMBL" id="CAJOBS010000142">
    <property type="protein sequence ID" value="CAF4506538.1"/>
    <property type="molecule type" value="Genomic_DNA"/>
</dbReference>
<dbReference type="InterPro" id="IPR012677">
    <property type="entry name" value="Nucleotide-bd_a/b_plait_sf"/>
</dbReference>
<evidence type="ECO:0000313" key="6">
    <source>
        <dbReference type="EMBL" id="CAF4506538.1"/>
    </source>
</evidence>
<organism evidence="6 7">
    <name type="scientific">Rotaria socialis</name>
    <dbReference type="NCBI Taxonomy" id="392032"/>
    <lineage>
        <taxon>Eukaryota</taxon>
        <taxon>Metazoa</taxon>
        <taxon>Spiralia</taxon>
        <taxon>Gnathifera</taxon>
        <taxon>Rotifera</taxon>
        <taxon>Eurotatoria</taxon>
        <taxon>Bdelloidea</taxon>
        <taxon>Philodinida</taxon>
        <taxon>Philodinidae</taxon>
        <taxon>Rotaria</taxon>
    </lineage>
</organism>
<dbReference type="PROSITE" id="PS50102">
    <property type="entry name" value="RRM"/>
    <property type="match status" value="1"/>
</dbReference>
<dbReference type="CDD" id="cd12680">
    <property type="entry name" value="RRM_THOC4"/>
    <property type="match status" value="1"/>
</dbReference>
<dbReference type="SMART" id="SM00360">
    <property type="entry name" value="RRM"/>
    <property type="match status" value="1"/>
</dbReference>
<comment type="caution">
    <text evidence="6">The sequence shown here is derived from an EMBL/GenBank/DDBJ whole genome shotgun (WGS) entry which is preliminary data.</text>
</comment>
<evidence type="ECO:0000256" key="2">
    <source>
        <dbReference type="PROSITE-ProRule" id="PRU00176"/>
    </source>
</evidence>
<evidence type="ECO:0000313" key="7">
    <source>
        <dbReference type="Proteomes" id="UP000663838"/>
    </source>
</evidence>
<dbReference type="GO" id="GO:0005634">
    <property type="term" value="C:nucleus"/>
    <property type="evidence" value="ECO:0007669"/>
    <property type="project" value="TreeGrafter"/>
</dbReference>
<evidence type="ECO:0000313" key="5">
    <source>
        <dbReference type="EMBL" id="CAF3336286.1"/>
    </source>
</evidence>
<sequence length="250" mass="27391">MTDSDKLGLGLDDIIRNDRTTNRRGGRGRGGGGGNRGFRARTGRGSANGFRTRGGGGIPRTTNPLAAGRWKHDLYENNTNQNREVQRTAGVNSTTKLLISNLDFGVTTNDIEELFEDVGAIRIARVHYDENGRSLGTAEVVYERRVDAVTAQQKYNTLNLDGRPMDIRLVGGVDDRPKLQSNRFTSANGGNTRNQRFGGRMNNQPNGVRGNRGRGGRQQQNGSGGKKEDISAEDLDAELDAYRAETKQKK</sequence>
<dbReference type="AlphaFoldDB" id="A0A820VVK8"/>
<dbReference type="Proteomes" id="UP000663865">
    <property type="component" value="Unassembled WGS sequence"/>
</dbReference>
<proteinExistence type="predicted"/>
<dbReference type="InterPro" id="IPR051229">
    <property type="entry name" value="ALYREF_mRNA_export"/>
</dbReference>
<dbReference type="Pfam" id="PF13865">
    <property type="entry name" value="FoP_duplication"/>
    <property type="match status" value="1"/>
</dbReference>
<gene>
    <name evidence="5" type="ORF">KIK155_LOCUS2250</name>
    <name evidence="6" type="ORF">TOA249_LOCUS3899</name>
</gene>
<dbReference type="SUPFAM" id="SSF54928">
    <property type="entry name" value="RNA-binding domain, RBD"/>
    <property type="match status" value="1"/>
</dbReference>
<dbReference type="GO" id="GO:0006406">
    <property type="term" value="P:mRNA export from nucleus"/>
    <property type="evidence" value="ECO:0007669"/>
    <property type="project" value="TreeGrafter"/>
</dbReference>
<dbReference type="InterPro" id="IPR000504">
    <property type="entry name" value="RRM_dom"/>
</dbReference>
<keyword evidence="1 2" id="KW-0694">RNA-binding</keyword>
<dbReference type="EMBL" id="CAJNYV010000057">
    <property type="protein sequence ID" value="CAF3336286.1"/>
    <property type="molecule type" value="Genomic_DNA"/>
</dbReference>
<feature type="domain" description="RRM" evidence="4">
    <location>
        <begin position="95"/>
        <end position="172"/>
    </location>
</feature>
<dbReference type="InterPro" id="IPR035979">
    <property type="entry name" value="RBD_domain_sf"/>
</dbReference>